<keyword evidence="2" id="KW-1185">Reference proteome</keyword>
<dbReference type="Proteomes" id="UP000596276">
    <property type="component" value="Chromosome 7"/>
</dbReference>
<protein>
    <submittedName>
        <fullName evidence="1">Uncharacterized protein</fullName>
    </submittedName>
</protein>
<evidence type="ECO:0000313" key="2">
    <source>
        <dbReference type="Proteomes" id="UP000596276"/>
    </source>
</evidence>
<dbReference type="EMBL" id="CP044617">
    <property type="protein sequence ID" value="QRD92125.1"/>
    <property type="molecule type" value="Genomic_DNA"/>
</dbReference>
<sequence length="341" mass="39566">MYPLQLSSNADSLDISFLESPIPKNHQEKIVSHLWGSGHQYQKQHLRSYFQYYTEQCRTAFLSHGSRLAIRTHQHIIEIAARIQDGYSRSEVKEFVQKSQWSTDPTSENSINASIDLTVRLLCMLDVGEFENAFSGREKLLWAQGSLQEFVRERLSEAVSLENDGTKLDGAFKACSMVRIAGFQVEPTSNLCDHLRLRDVNKTVEVFHHASFLMAHRQKSFFPPGLVDETLETLALLFPQGDKETEKWYKKQDGPEELDEAILRCGKVDRRIRDYKYWHDRLVILKTEFDESRPSTITQWWNDRRDVSQWYPLWVAISLTVLFGLVQSIEGALQVYKAYNP</sequence>
<dbReference type="VEuPathDB" id="FungiDB:F9C07_2281264"/>
<dbReference type="AlphaFoldDB" id="A0A7G5KIQ5"/>
<proteinExistence type="predicted"/>
<name>A0A7G5KIQ5_ASPFN</name>
<reference evidence="2" key="1">
    <citation type="journal article" date="2021" name="G3 (Bethesda)">
        <title>Chromosome assembled and annotated genome sequence of Aspergillus flavus NRRL 3357.</title>
        <authorList>
            <person name="Skerker J.M."/>
            <person name="Pianalto K.M."/>
            <person name="Mondo S.J."/>
            <person name="Yang K."/>
            <person name="Arkin A.P."/>
            <person name="Keller N.P."/>
            <person name="Grigoriev I.V."/>
            <person name="Louise Glass N.L."/>
        </authorList>
    </citation>
    <scope>NUCLEOTIDE SEQUENCE [LARGE SCALE GENOMIC DNA]</scope>
    <source>
        <strain evidence="2">ATCC 200026 / FGSC A1120 / IAM 13836 / NRRL 3357 / JCM 12722 / SRRC 167</strain>
    </source>
</reference>
<accession>A0A7G5KIQ5</accession>
<organism evidence="1 2">
    <name type="scientific">Aspergillus flavus (strain ATCC 200026 / FGSC A1120 / IAM 13836 / NRRL 3357 / JCM 12722 / SRRC 167)</name>
    <dbReference type="NCBI Taxonomy" id="332952"/>
    <lineage>
        <taxon>Eukaryota</taxon>
        <taxon>Fungi</taxon>
        <taxon>Dikarya</taxon>
        <taxon>Ascomycota</taxon>
        <taxon>Pezizomycotina</taxon>
        <taxon>Eurotiomycetes</taxon>
        <taxon>Eurotiomycetidae</taxon>
        <taxon>Eurotiales</taxon>
        <taxon>Aspergillaceae</taxon>
        <taxon>Aspergillus</taxon>
        <taxon>Aspergillus subgen. Circumdati</taxon>
    </lineage>
</organism>
<dbReference type="VEuPathDB" id="FungiDB:AFLA_012931"/>
<evidence type="ECO:0000313" key="1">
    <source>
        <dbReference type="EMBL" id="QRD92125.1"/>
    </source>
</evidence>
<gene>
    <name evidence="1" type="ORF">F9C07_2281264</name>
</gene>